<evidence type="ECO:0000313" key="3">
    <source>
        <dbReference type="EMBL" id="KAL1306213.1"/>
    </source>
</evidence>
<accession>A0ABR3PJA0</accession>
<evidence type="ECO:0000313" key="4">
    <source>
        <dbReference type="Proteomes" id="UP001562354"/>
    </source>
</evidence>
<protein>
    <recommendedName>
        <fullName evidence="5">AMP-dependent synthetase/ligase domain-containing protein</fullName>
    </recommendedName>
</protein>
<dbReference type="EMBL" id="JBFMKM010000005">
    <property type="protein sequence ID" value="KAL1306213.1"/>
    <property type="molecule type" value="Genomic_DNA"/>
</dbReference>
<sequence length="317" mass="35634">MFSTIPIFHVFGIWFALTIPGLSPDVVVLLGPARGPPSVELAETVLDYGKPDGAVFPPFLIEAASQNPRAWAKLKTLDLIIYGGAPLSERIGHELAKTTNLWGAIGCTEGCGFPGLVLPSEDWDYFRFHPFNGIEFEQQGDLNLYEMVIKKTPTSNHTHGIFRSFPDQDVYRIKDLYTRHPAKPDLYKYSGRTDDLVLLTGEVKLYAKAIEDAVRKHAYVKDVIVGGDKRIVPFMLVELDETHGEVSEDVIDDFWGYIEGVNQRNAESAMIRQDLTIFTQKPFKMTPKGSVERRTTLEEHQATIDNLYIAYEAQPKA</sequence>
<dbReference type="Proteomes" id="UP001562354">
    <property type="component" value="Unassembled WGS sequence"/>
</dbReference>
<gene>
    <name evidence="3" type="ORF">AAFC00_004309</name>
</gene>
<organism evidence="3 4">
    <name type="scientific">Neodothiora populina</name>
    <dbReference type="NCBI Taxonomy" id="2781224"/>
    <lineage>
        <taxon>Eukaryota</taxon>
        <taxon>Fungi</taxon>
        <taxon>Dikarya</taxon>
        <taxon>Ascomycota</taxon>
        <taxon>Pezizomycotina</taxon>
        <taxon>Dothideomycetes</taxon>
        <taxon>Dothideomycetidae</taxon>
        <taxon>Dothideales</taxon>
        <taxon>Dothioraceae</taxon>
        <taxon>Neodothiora</taxon>
    </lineage>
</organism>
<comment type="caution">
    <text evidence="3">The sequence shown here is derived from an EMBL/GenBank/DDBJ whole genome shotgun (WGS) entry which is preliminary data.</text>
</comment>
<dbReference type="PANTHER" id="PTHR43439:SF2">
    <property type="entry name" value="ENZYME, PUTATIVE (JCVI)-RELATED"/>
    <property type="match status" value="1"/>
</dbReference>
<reference evidence="3 4" key="1">
    <citation type="submission" date="2024-07" db="EMBL/GenBank/DDBJ databases">
        <title>Draft sequence of the Neodothiora populina.</title>
        <authorList>
            <person name="Drown D.D."/>
            <person name="Schuette U.S."/>
            <person name="Buechlein A.B."/>
            <person name="Rusch D.R."/>
            <person name="Winton L.W."/>
            <person name="Adams G.A."/>
        </authorList>
    </citation>
    <scope>NUCLEOTIDE SEQUENCE [LARGE SCALE GENOMIC DNA]</scope>
    <source>
        <strain evidence="3 4">CPC 39397</strain>
    </source>
</reference>
<dbReference type="SUPFAM" id="SSF56801">
    <property type="entry name" value="Acetyl-CoA synthetase-like"/>
    <property type="match status" value="1"/>
</dbReference>
<dbReference type="InterPro" id="IPR051414">
    <property type="entry name" value="Adenylate-forming_Reductase"/>
</dbReference>
<keyword evidence="1" id="KW-0596">Phosphopantetheine</keyword>
<dbReference type="InterPro" id="IPR042099">
    <property type="entry name" value="ANL_N_sf"/>
</dbReference>
<evidence type="ECO:0000256" key="1">
    <source>
        <dbReference type="ARBA" id="ARBA00022450"/>
    </source>
</evidence>
<keyword evidence="4" id="KW-1185">Reference proteome</keyword>
<dbReference type="Pfam" id="PF23562">
    <property type="entry name" value="AMP-binding_C_3"/>
    <property type="match status" value="1"/>
</dbReference>
<evidence type="ECO:0008006" key="5">
    <source>
        <dbReference type="Google" id="ProtNLM"/>
    </source>
</evidence>
<dbReference type="GeneID" id="95978009"/>
<evidence type="ECO:0000256" key="2">
    <source>
        <dbReference type="ARBA" id="ARBA00022553"/>
    </source>
</evidence>
<name>A0ABR3PJA0_9PEZI</name>
<dbReference type="Gene3D" id="3.40.50.12780">
    <property type="entry name" value="N-terminal domain of ligase-like"/>
    <property type="match status" value="1"/>
</dbReference>
<proteinExistence type="predicted"/>
<dbReference type="PANTHER" id="PTHR43439">
    <property type="entry name" value="PHENYLACETATE-COENZYME A LIGASE"/>
    <property type="match status" value="1"/>
</dbReference>
<keyword evidence="2" id="KW-0597">Phosphoprotein</keyword>
<dbReference type="RefSeq" id="XP_069202486.1">
    <property type="nucleotide sequence ID" value="XM_069343934.1"/>
</dbReference>